<dbReference type="SUPFAM" id="SSF48695">
    <property type="entry name" value="Multiheme cytochromes"/>
    <property type="match status" value="1"/>
</dbReference>
<sequence>MERRKSIPRPQGIAVALGLVLLGCGGILASAKQPTIYMPVAIEKDFDEVRKQDLADKPKIMERQQALLERRYDLQDRPSTTITMSGGKPVQEGVRVKLPEGVTWEQLSEMTPAEIKQQDLFPKGFRTLPHAKHNPGGQVFPPNQIEAIQKAESRDLFRFDVEFDLPEHFLPEFPPPIYLSTHPELGDVSQGEVLTIKNYYRIMNGLITPVQMEGLRLLLTPFPQQQFNQTEDRKVKEPSLGVTCLDCHVNGHTNAAFHLNPDTRPQEKRFRIDTVSLRGMFNQQIHGSKRSLRSVEDFTEFEQRTAYFDGDHVTAAKKGVHLPDRTDQVSMMAQMQNMFDFPPAPKLDATGRLISEQASEEELRGERVFFGKGKCSTCHVPPNFLDNQMHDLHLGRFYKAERINDQYNVPNGPIKTFTLRGIKDSPPYLADGRLLTLADTVEFFNLVLQLDLTLQEKEDLLAYLYTL</sequence>
<dbReference type="OrthoDB" id="9805202at2"/>
<evidence type="ECO:0000256" key="2">
    <source>
        <dbReference type="ARBA" id="ARBA00022723"/>
    </source>
</evidence>
<dbReference type="GO" id="GO:0020037">
    <property type="term" value="F:heme binding"/>
    <property type="evidence" value="ECO:0007669"/>
    <property type="project" value="InterPro"/>
</dbReference>
<evidence type="ECO:0000313" key="6">
    <source>
        <dbReference type="EMBL" id="QBQ56604.1"/>
    </source>
</evidence>
<protein>
    <submittedName>
        <fullName evidence="6">Cytochrome B6</fullName>
    </submittedName>
</protein>
<gene>
    <name evidence="6" type="ORF">E3U44_15285</name>
</gene>
<evidence type="ECO:0000256" key="3">
    <source>
        <dbReference type="ARBA" id="ARBA00023004"/>
    </source>
</evidence>
<dbReference type="SUPFAM" id="SSF46626">
    <property type="entry name" value="Cytochrome c"/>
    <property type="match status" value="1"/>
</dbReference>
<evidence type="ECO:0000256" key="1">
    <source>
        <dbReference type="ARBA" id="ARBA00022617"/>
    </source>
</evidence>
<dbReference type="GO" id="GO:0046872">
    <property type="term" value="F:metal ion binding"/>
    <property type="evidence" value="ECO:0007669"/>
    <property type="project" value="UniProtKB-KW"/>
</dbReference>
<organism evidence="6 7">
    <name type="scientific">Nitrosococcus wardiae</name>
    <dbReference type="NCBI Taxonomy" id="1814290"/>
    <lineage>
        <taxon>Bacteria</taxon>
        <taxon>Pseudomonadati</taxon>
        <taxon>Pseudomonadota</taxon>
        <taxon>Gammaproteobacteria</taxon>
        <taxon>Chromatiales</taxon>
        <taxon>Chromatiaceae</taxon>
        <taxon>Nitrosococcus</taxon>
    </lineage>
</organism>
<proteinExistence type="predicted"/>
<name>A0A4P7C4N6_9GAMM</name>
<dbReference type="InterPro" id="IPR051395">
    <property type="entry name" value="Cytochrome_c_Peroxidase/MauG"/>
</dbReference>
<feature type="domain" description="Cytochrome c" evidence="5">
    <location>
        <begin position="360"/>
        <end position="467"/>
    </location>
</feature>
<evidence type="ECO:0000259" key="5">
    <source>
        <dbReference type="PROSITE" id="PS51007"/>
    </source>
</evidence>
<dbReference type="InterPro" id="IPR036280">
    <property type="entry name" value="Multihaem_cyt_sf"/>
</dbReference>
<evidence type="ECO:0000256" key="4">
    <source>
        <dbReference type="PROSITE-ProRule" id="PRU00433"/>
    </source>
</evidence>
<dbReference type="PROSITE" id="PS51257">
    <property type="entry name" value="PROKAR_LIPOPROTEIN"/>
    <property type="match status" value="1"/>
</dbReference>
<dbReference type="PROSITE" id="PS51007">
    <property type="entry name" value="CYTC"/>
    <property type="match status" value="1"/>
</dbReference>
<dbReference type="PANTHER" id="PTHR30600:SF13">
    <property type="entry name" value="METHYLAMINE UTILIZATION PROTEIN"/>
    <property type="match status" value="1"/>
</dbReference>
<dbReference type="GO" id="GO:0009055">
    <property type="term" value="F:electron transfer activity"/>
    <property type="evidence" value="ECO:0007669"/>
    <property type="project" value="InterPro"/>
</dbReference>
<dbReference type="PANTHER" id="PTHR30600">
    <property type="entry name" value="CYTOCHROME C PEROXIDASE-RELATED"/>
    <property type="match status" value="1"/>
</dbReference>
<keyword evidence="3 4" id="KW-0408">Iron</keyword>
<keyword evidence="2 4" id="KW-0479">Metal-binding</keyword>
<dbReference type="AlphaFoldDB" id="A0A4P7C4N6"/>
<dbReference type="InterPro" id="IPR036909">
    <property type="entry name" value="Cyt_c-like_dom_sf"/>
</dbReference>
<evidence type="ECO:0000313" key="7">
    <source>
        <dbReference type="Proteomes" id="UP000294325"/>
    </source>
</evidence>
<dbReference type="GO" id="GO:0004130">
    <property type="term" value="F:cytochrome-c peroxidase activity"/>
    <property type="evidence" value="ECO:0007669"/>
    <property type="project" value="TreeGrafter"/>
</dbReference>
<dbReference type="Gene3D" id="1.10.760.10">
    <property type="entry name" value="Cytochrome c-like domain"/>
    <property type="match status" value="1"/>
</dbReference>
<dbReference type="Proteomes" id="UP000294325">
    <property type="component" value="Chromosome"/>
</dbReference>
<accession>A0A4P7C4N6</accession>
<reference evidence="6 7" key="1">
    <citation type="submission" date="2019-03" db="EMBL/GenBank/DDBJ databases">
        <title>The genome sequence of Nitrosococcus wardiae strain D1FHST reveals the archetypal metabolic capacity of ammonia-oxidizing Gammaproteobacteria.</title>
        <authorList>
            <person name="Wang L."/>
            <person name="Lim C.K."/>
            <person name="Hanson T.E."/>
            <person name="Dang H."/>
            <person name="Klotz M.G."/>
        </authorList>
    </citation>
    <scope>NUCLEOTIDE SEQUENCE [LARGE SCALE GENOMIC DNA]</scope>
    <source>
        <strain evidence="6 7">D1FHS</strain>
    </source>
</reference>
<dbReference type="EMBL" id="CP038033">
    <property type="protein sequence ID" value="QBQ56604.1"/>
    <property type="molecule type" value="Genomic_DNA"/>
</dbReference>
<dbReference type="KEGG" id="nwr:E3U44_15285"/>
<keyword evidence="7" id="KW-1185">Reference proteome</keyword>
<keyword evidence="1 4" id="KW-0349">Heme</keyword>
<dbReference type="InterPro" id="IPR009056">
    <property type="entry name" value="Cyt_c-like_dom"/>
</dbReference>